<keyword evidence="2" id="KW-0732">Signal</keyword>
<accession>A0A1Y1U8N6</accession>
<feature type="chain" id="PRO_5011002841" description="Gylcosyl hydrolase 115 C-terminal domain-containing protein" evidence="2">
    <location>
        <begin position="20"/>
        <end position="1007"/>
    </location>
</feature>
<dbReference type="AlphaFoldDB" id="A0A1Y1U8N6"/>
<organism evidence="4 5">
    <name type="scientific">Kockovaella imperatae</name>
    <dbReference type="NCBI Taxonomy" id="4999"/>
    <lineage>
        <taxon>Eukaryota</taxon>
        <taxon>Fungi</taxon>
        <taxon>Dikarya</taxon>
        <taxon>Basidiomycota</taxon>
        <taxon>Agaricomycotina</taxon>
        <taxon>Tremellomycetes</taxon>
        <taxon>Tremellales</taxon>
        <taxon>Cuniculitremaceae</taxon>
        <taxon>Kockovaella</taxon>
    </lineage>
</organism>
<feature type="signal peptide" evidence="2">
    <location>
        <begin position="1"/>
        <end position="19"/>
    </location>
</feature>
<evidence type="ECO:0000313" key="4">
    <source>
        <dbReference type="EMBL" id="ORX34409.1"/>
    </source>
</evidence>
<sequence length="1007" mass="111877">MRLAWILSWTFLLWTKVISASIQEPFKMSSSTPFVLASSSSALPILLDSTDSKAVHIAANNFASDIHRVTGAKPDVHVDALPSGSKQAIIVCTAGSKLASKLRAEALVQKVEGKWESFQGAVLQSPVDGVEESLVLIGSDRRGAIFAMYTLSEQFGVSPFHWWADVPVRHRDTLSIDKSFTVGHGEPTVKYRGFFLNDEHPVLFNWARQRFGIAEGPPFQVGLYEKVFELLLRLKGNYLWPAMWHSSFAVDGLENLPHPARPGPNQELAEEHGVVMGTSHHEPMSRNQKEYHDFGHGDWDFDTNREFLEEFWTYGADRAKNCETLYTVGMRGDGDLALPGADIERLQTIVKAQQSILKSSLDTSNLDSVPQMWAMYKEVMSYFATGLQVPENVTPLLSDDNWGNLMAIMPEGDHKAGGGIYYHADYVGDPRNYKWLSTVSLAKMWEQLNLARSFNTKNIWILNVGDLKMLEIPLEWFMSLGYDFDRATSTGLQGHLTQWAQREFALDQKAAAEVANIMAQYSMYASRRKAELVDSDTYSLATFNEAERVLAEWNALEGRTEQILMSLDQSTQLAFEQLVRTPIRLQTNLQRIYISAAKSILYASQGRTAANFFAQDAIDCFRKDHEITQAFHKLNDGKWNFTLCQSHIGYQYWQSPTRNALPPISFVQPSPSYINILGPIHTRFTVEGSLGAWPGDNKHNCPLGYNCPDPVFPPVDPYSQKRWVDVGAAGTEDIEFTAKAVEDWVVAHPSNGTVKSDGSGDVRVWISVDWSKYPGKTNDKMDGHVDFTSSDGTKMTVTLPAVRGIDIPSDFKGAIQGDDYIVMEAMRGVSESVKGASGIEHAWKEIPFYGKTYSGMTILPPTLEHFSSSAGPAIHYDFFVTHLDDLANGSDVSVTLLFGPTLNYILGSRLEISVQMDDGSVQSVRPVPESKPGTVPDDWEQVVASEVRQVRIPMELGNKGSSAIGSHRLIIRGVRGGLVLERVLIDLGGISSRAATYLGPPESHIVV</sequence>
<name>A0A1Y1U8N6_9TREE</name>
<gene>
    <name evidence="4" type="ORF">BD324DRAFT_635737</name>
</gene>
<feature type="domain" description="Gylcosyl hydrolase 115 C-terminal" evidence="3">
    <location>
        <begin position="816"/>
        <end position="1002"/>
    </location>
</feature>
<dbReference type="STRING" id="4999.A0A1Y1U8N6"/>
<dbReference type="Pfam" id="PF15979">
    <property type="entry name" value="Glyco_hydro_115"/>
    <property type="match status" value="1"/>
</dbReference>
<reference evidence="4 5" key="1">
    <citation type="submission" date="2017-03" db="EMBL/GenBank/DDBJ databases">
        <title>Widespread Adenine N6-methylation of Active Genes in Fungi.</title>
        <authorList>
            <consortium name="DOE Joint Genome Institute"/>
            <person name="Mondo S.J."/>
            <person name="Dannebaum R.O."/>
            <person name="Kuo R.C."/>
            <person name="Louie K.B."/>
            <person name="Bewick A.J."/>
            <person name="Labutti K."/>
            <person name="Haridas S."/>
            <person name="Kuo A."/>
            <person name="Salamov A."/>
            <person name="Ahrendt S.R."/>
            <person name="Lau R."/>
            <person name="Bowen B.P."/>
            <person name="Lipzen A."/>
            <person name="Sullivan W."/>
            <person name="Andreopoulos W.B."/>
            <person name="Clum A."/>
            <person name="Lindquist E."/>
            <person name="Daum C."/>
            <person name="Northen T.R."/>
            <person name="Ramamoorthy G."/>
            <person name="Schmitz R.J."/>
            <person name="Gryganskyi A."/>
            <person name="Culley D."/>
            <person name="Magnuson J."/>
            <person name="James T.Y."/>
            <person name="O'Malley M.A."/>
            <person name="Stajich J.E."/>
            <person name="Spatafora J.W."/>
            <person name="Visel A."/>
            <person name="Grigoriev I.V."/>
        </authorList>
    </citation>
    <scope>NUCLEOTIDE SEQUENCE [LARGE SCALE GENOMIC DNA]</scope>
    <source>
        <strain evidence="4 5">NRRL Y-17943</strain>
    </source>
</reference>
<dbReference type="GO" id="GO:0016787">
    <property type="term" value="F:hydrolase activity"/>
    <property type="evidence" value="ECO:0007669"/>
    <property type="project" value="UniProtKB-KW"/>
</dbReference>
<dbReference type="PANTHER" id="PTHR37842">
    <property type="match status" value="1"/>
</dbReference>
<dbReference type="Gene3D" id="2.60.120.1620">
    <property type="match status" value="1"/>
</dbReference>
<keyword evidence="5" id="KW-1185">Reference proteome</keyword>
<evidence type="ECO:0000259" key="3">
    <source>
        <dbReference type="Pfam" id="PF17829"/>
    </source>
</evidence>
<comment type="caution">
    <text evidence="4">The sequence shown here is derived from an EMBL/GenBank/DDBJ whole genome shotgun (WGS) entry which is preliminary data.</text>
</comment>
<dbReference type="Pfam" id="PF17829">
    <property type="entry name" value="GH115_C"/>
    <property type="match status" value="1"/>
</dbReference>
<dbReference type="Gene3D" id="3.20.20.520">
    <property type="entry name" value="Glycosyl hydrolase family 115"/>
    <property type="match status" value="1"/>
</dbReference>
<evidence type="ECO:0000256" key="2">
    <source>
        <dbReference type="SAM" id="SignalP"/>
    </source>
</evidence>
<keyword evidence="1" id="KW-0378">Hydrolase</keyword>
<protein>
    <recommendedName>
        <fullName evidence="3">Gylcosyl hydrolase 115 C-terminal domain-containing protein</fullName>
    </recommendedName>
</protein>
<dbReference type="InterPro" id="IPR029018">
    <property type="entry name" value="Hex-like_dom2"/>
</dbReference>
<dbReference type="InterPro" id="IPR041437">
    <property type="entry name" value="GH115_C"/>
</dbReference>
<dbReference type="InterPro" id="IPR042301">
    <property type="entry name" value="GH115_sf"/>
</dbReference>
<dbReference type="InParanoid" id="A0A1Y1U8N6"/>
<dbReference type="Gene3D" id="3.30.379.10">
    <property type="entry name" value="Chitobiase/beta-hexosaminidase domain 2-like"/>
    <property type="match status" value="1"/>
</dbReference>
<evidence type="ECO:0000256" key="1">
    <source>
        <dbReference type="ARBA" id="ARBA00022801"/>
    </source>
</evidence>
<dbReference type="RefSeq" id="XP_021868672.1">
    <property type="nucleotide sequence ID" value="XM_022016838.1"/>
</dbReference>
<dbReference type="Gene3D" id="1.20.58.2150">
    <property type="match status" value="1"/>
</dbReference>
<dbReference type="OrthoDB" id="4849794at2759"/>
<evidence type="ECO:0000313" key="5">
    <source>
        <dbReference type="Proteomes" id="UP000193218"/>
    </source>
</evidence>
<dbReference type="InterPro" id="IPR031924">
    <property type="entry name" value="GH115"/>
</dbReference>
<dbReference type="GeneID" id="33558647"/>
<dbReference type="PANTHER" id="PTHR37842:SF2">
    <property type="entry name" value="GYLCOSYL HYDROLASE 115 C-TERMINAL DOMAIN-CONTAINING PROTEIN"/>
    <property type="match status" value="1"/>
</dbReference>
<dbReference type="Proteomes" id="UP000193218">
    <property type="component" value="Unassembled WGS sequence"/>
</dbReference>
<proteinExistence type="predicted"/>
<dbReference type="EMBL" id="NBSH01000014">
    <property type="protein sequence ID" value="ORX34409.1"/>
    <property type="molecule type" value="Genomic_DNA"/>
</dbReference>